<dbReference type="Gene3D" id="3.40.5.90">
    <property type="entry name" value="CDGSH iron-sulfur domain, mitoNEET-type"/>
    <property type="match status" value="2"/>
</dbReference>
<dbReference type="InterPro" id="IPR052950">
    <property type="entry name" value="CISD"/>
</dbReference>
<evidence type="ECO:0000256" key="3">
    <source>
        <dbReference type="ARBA" id="ARBA00023004"/>
    </source>
</evidence>
<feature type="domain" description="Iron-binding zinc finger CDGSH type" evidence="5">
    <location>
        <begin position="9"/>
        <end position="45"/>
    </location>
</feature>
<reference evidence="6" key="1">
    <citation type="submission" date="2021-02" db="EMBL/GenBank/DDBJ databases">
        <title>Natronogracilivirga saccharolytica gen. nov. sp. nov. a new anaerobic, haloalkiliphilic carbohydrate-fermenting bacterium from soda lake and proposing of Cyclonatronumiaceae fam. nov. in the phylum Balneolaeota.</title>
        <authorList>
            <person name="Zhilina T.N."/>
            <person name="Sorokin D.Y."/>
            <person name="Zavarzina D.G."/>
            <person name="Toshchakov S.V."/>
            <person name="Kublanov I.V."/>
        </authorList>
    </citation>
    <scope>NUCLEOTIDE SEQUENCE</scope>
    <source>
        <strain evidence="6">Z-1702</strain>
    </source>
</reference>
<dbReference type="Proteomes" id="UP000673975">
    <property type="component" value="Unassembled WGS sequence"/>
</dbReference>
<keyword evidence="3" id="KW-0408">Iron</keyword>
<dbReference type="EMBL" id="JAFIDN010000002">
    <property type="protein sequence ID" value="MBP3191696.1"/>
    <property type="molecule type" value="Genomic_DNA"/>
</dbReference>
<dbReference type="PANTHER" id="PTHR46491:SF3">
    <property type="entry name" value="CDGSH IRON-SULFUR DOMAIN-CONTAINING PROTEIN 3, MITOCHONDRIAL"/>
    <property type="match status" value="1"/>
</dbReference>
<keyword evidence="1" id="KW-0001">2Fe-2S</keyword>
<evidence type="ECO:0000313" key="7">
    <source>
        <dbReference type="Proteomes" id="UP000673975"/>
    </source>
</evidence>
<keyword evidence="2" id="KW-0479">Metal-binding</keyword>
<keyword evidence="4" id="KW-0411">Iron-sulfur</keyword>
<evidence type="ECO:0000313" key="6">
    <source>
        <dbReference type="EMBL" id="MBP3191696.1"/>
    </source>
</evidence>
<evidence type="ECO:0000256" key="1">
    <source>
        <dbReference type="ARBA" id="ARBA00022714"/>
    </source>
</evidence>
<dbReference type="GO" id="GO:0005737">
    <property type="term" value="C:cytoplasm"/>
    <property type="evidence" value="ECO:0007669"/>
    <property type="project" value="UniProtKB-ARBA"/>
</dbReference>
<evidence type="ECO:0000259" key="5">
    <source>
        <dbReference type="SMART" id="SM00704"/>
    </source>
</evidence>
<dbReference type="SMART" id="SM00704">
    <property type="entry name" value="ZnF_CDGSH"/>
    <property type="match status" value="2"/>
</dbReference>
<dbReference type="AlphaFoldDB" id="A0A8J7S7R4"/>
<dbReference type="InterPro" id="IPR018967">
    <property type="entry name" value="FeS-contain_CDGSH-typ"/>
</dbReference>
<sequence>MDKPKVASTKPYVMKIEPGTYAWCACGLSRNQPYCDGSHKPTSIKPIVEKVEESKNVAWCGCKQTGTPPFCDGTHNKL</sequence>
<protein>
    <submittedName>
        <fullName evidence="6">CDGSH iron-sulfur domain-containing protein</fullName>
    </submittedName>
</protein>
<organism evidence="6 7">
    <name type="scientific">Natronogracilivirga saccharolytica</name>
    <dbReference type="NCBI Taxonomy" id="2812953"/>
    <lineage>
        <taxon>Bacteria</taxon>
        <taxon>Pseudomonadati</taxon>
        <taxon>Balneolota</taxon>
        <taxon>Balneolia</taxon>
        <taxon>Balneolales</taxon>
        <taxon>Cyclonatronaceae</taxon>
        <taxon>Natronogracilivirga</taxon>
    </lineage>
</organism>
<keyword evidence="7" id="KW-1185">Reference proteome</keyword>
<evidence type="ECO:0000256" key="4">
    <source>
        <dbReference type="ARBA" id="ARBA00023014"/>
    </source>
</evidence>
<comment type="caution">
    <text evidence="6">The sequence shown here is derived from an EMBL/GenBank/DDBJ whole genome shotgun (WGS) entry which is preliminary data.</text>
</comment>
<name>A0A8J7S7R4_9BACT</name>
<dbReference type="PANTHER" id="PTHR46491">
    <property type="entry name" value="CDGSH IRON SULFUR DOMAIN PROTEIN HOMOLOG"/>
    <property type="match status" value="1"/>
</dbReference>
<gene>
    <name evidence="6" type="ORF">NATSA_03370</name>
</gene>
<dbReference type="GO" id="GO:0051537">
    <property type="term" value="F:2 iron, 2 sulfur cluster binding"/>
    <property type="evidence" value="ECO:0007669"/>
    <property type="project" value="UniProtKB-KW"/>
</dbReference>
<feature type="domain" description="Iron-binding zinc finger CDGSH type" evidence="5">
    <location>
        <begin position="46"/>
        <end position="77"/>
    </location>
</feature>
<dbReference type="GO" id="GO:0046872">
    <property type="term" value="F:metal ion binding"/>
    <property type="evidence" value="ECO:0007669"/>
    <property type="project" value="UniProtKB-KW"/>
</dbReference>
<proteinExistence type="predicted"/>
<dbReference type="RefSeq" id="WP_210510775.1">
    <property type="nucleotide sequence ID" value="NZ_JAFIDN010000002.1"/>
</dbReference>
<dbReference type="InterPro" id="IPR042216">
    <property type="entry name" value="MitoNEET_CISD"/>
</dbReference>
<evidence type="ECO:0000256" key="2">
    <source>
        <dbReference type="ARBA" id="ARBA00022723"/>
    </source>
</evidence>
<accession>A0A8J7S7R4</accession>
<dbReference type="Pfam" id="PF09360">
    <property type="entry name" value="zf-CDGSH"/>
    <property type="match status" value="2"/>
</dbReference>